<evidence type="ECO:0000256" key="1">
    <source>
        <dbReference type="SAM" id="Phobius"/>
    </source>
</evidence>
<comment type="caution">
    <text evidence="2">The sequence shown here is derived from an EMBL/GenBank/DDBJ whole genome shotgun (WGS) entry which is preliminary data.</text>
</comment>
<name>A0A1D3D2K9_9EIME</name>
<dbReference type="VEuPathDB" id="ToxoDB:cyc_07093"/>
<reference evidence="2 3" key="1">
    <citation type="journal article" date="2016" name="BMC Genomics">
        <title>Comparative genomics reveals Cyclospora cayetanensis possesses coccidia-like metabolism and invasion components but unique surface antigens.</title>
        <authorList>
            <person name="Liu S."/>
            <person name="Wang L."/>
            <person name="Zheng H."/>
            <person name="Xu Z."/>
            <person name="Roellig D.M."/>
            <person name="Li N."/>
            <person name="Frace M.A."/>
            <person name="Tang K."/>
            <person name="Arrowood M.J."/>
            <person name="Moss D.M."/>
            <person name="Zhang L."/>
            <person name="Feng Y."/>
            <person name="Xiao L."/>
        </authorList>
    </citation>
    <scope>NUCLEOTIDE SEQUENCE [LARGE SCALE GENOMIC DNA]</scope>
    <source>
        <strain evidence="2 3">CHN_HEN01</strain>
    </source>
</reference>
<gene>
    <name evidence="2" type="ORF">cyc_07093</name>
</gene>
<keyword evidence="1" id="KW-1133">Transmembrane helix</keyword>
<keyword evidence="1" id="KW-0812">Transmembrane</keyword>
<keyword evidence="3" id="KW-1185">Reference proteome</keyword>
<organism evidence="2 3">
    <name type="scientific">Cyclospora cayetanensis</name>
    <dbReference type="NCBI Taxonomy" id="88456"/>
    <lineage>
        <taxon>Eukaryota</taxon>
        <taxon>Sar</taxon>
        <taxon>Alveolata</taxon>
        <taxon>Apicomplexa</taxon>
        <taxon>Conoidasida</taxon>
        <taxon>Coccidia</taxon>
        <taxon>Eucoccidiorida</taxon>
        <taxon>Eimeriorina</taxon>
        <taxon>Eimeriidae</taxon>
        <taxon>Cyclospora</taxon>
    </lineage>
</organism>
<accession>A0A1D3D2K9</accession>
<proteinExistence type="predicted"/>
<dbReference type="AlphaFoldDB" id="A0A1D3D2K9"/>
<evidence type="ECO:0000313" key="3">
    <source>
        <dbReference type="Proteomes" id="UP000095192"/>
    </source>
</evidence>
<sequence>MECLCELGRMNSSRLRTAIDMVLSRMLIYDLMQWPKLKATIVGASGMLVQESRSTLQCLEFFVGVGLLCLDLCWCRCFGLHVVKATMSIAATEPLMSVWGYADLVLYTIRRYVVSYVLIAVALALIVRIC</sequence>
<evidence type="ECO:0000313" key="2">
    <source>
        <dbReference type="EMBL" id="OEH77689.1"/>
    </source>
</evidence>
<protein>
    <submittedName>
        <fullName evidence="2">Uncharacterized protein</fullName>
    </submittedName>
</protein>
<keyword evidence="1" id="KW-0472">Membrane</keyword>
<dbReference type="InParanoid" id="A0A1D3D2K9"/>
<dbReference type="Proteomes" id="UP000095192">
    <property type="component" value="Unassembled WGS sequence"/>
</dbReference>
<feature type="transmembrane region" description="Helical" evidence="1">
    <location>
        <begin position="104"/>
        <end position="127"/>
    </location>
</feature>
<dbReference type="EMBL" id="JROU02001005">
    <property type="protein sequence ID" value="OEH77689.1"/>
    <property type="molecule type" value="Genomic_DNA"/>
</dbReference>